<keyword evidence="4" id="KW-0812">Transmembrane</keyword>
<evidence type="ECO:0000256" key="1">
    <source>
        <dbReference type="ARBA" id="ARBA00004571"/>
    </source>
</evidence>
<organism evidence="9 10">
    <name type="scientific">Sphingobium olei</name>
    <dbReference type="NCBI Taxonomy" id="420955"/>
    <lineage>
        <taxon>Bacteria</taxon>
        <taxon>Pseudomonadati</taxon>
        <taxon>Pseudomonadota</taxon>
        <taxon>Alphaproteobacteria</taxon>
        <taxon>Sphingomonadales</taxon>
        <taxon>Sphingomonadaceae</taxon>
        <taxon>Sphingobium</taxon>
    </lineage>
</organism>
<evidence type="ECO:0000256" key="7">
    <source>
        <dbReference type="ARBA" id="ARBA00023237"/>
    </source>
</evidence>
<sequence length="437" mass="46369">MSRRRRFTPHLAQWLCATAALAAPGSAWAGGFYLQEQSPVEIGRALSGGAAAGDDPSTIYFNPAAMTQLQGIQLSAGASALIASAHQTNRGTYRSVPGSALRVPVQGNDGGNPFDSVIPVPSFYASAQVTDRLWLGLGVNAPFGLKLAYEDGFFGRYDSIYTDLKTYNIQPSAAYKLTDTLSIGGGVDVQYVKAELTNALPQLSPLAPADGFARLKGDDWSVGWNAGLFYTTGDTNFGVHYRSGINHRLGGTQSVSGLLGPIAAGNGNFAATAPLDLPDIVTVSMMHKLTPNLRAMLTGKWYNWSKFKGIAVTSATGTTNKELDYRDSYSFSAGGEYDVSPALTLRAGTMFDRTPTNPQHLTTRVPDGDRVWLTGGATFNISPAAALNLSYAHTFVEKANIIRPDSYFPAPATVTATTLAQTSGNADQVAASVTLRF</sequence>
<comment type="subcellular location">
    <subcellularLocation>
        <location evidence="1">Cell outer membrane</location>
        <topology evidence="1">Multi-pass membrane protein</topology>
    </subcellularLocation>
</comment>
<keyword evidence="5 8" id="KW-0732">Signal</keyword>
<dbReference type="Proteomes" id="UP001597203">
    <property type="component" value="Unassembled WGS sequence"/>
</dbReference>
<evidence type="ECO:0000256" key="8">
    <source>
        <dbReference type="SAM" id="SignalP"/>
    </source>
</evidence>
<keyword evidence="6" id="KW-0472">Membrane</keyword>
<evidence type="ECO:0000313" key="9">
    <source>
        <dbReference type="EMBL" id="MFD1106092.1"/>
    </source>
</evidence>
<keyword evidence="7" id="KW-0998">Cell outer membrane</keyword>
<evidence type="ECO:0000256" key="5">
    <source>
        <dbReference type="ARBA" id="ARBA00022729"/>
    </source>
</evidence>
<evidence type="ECO:0000256" key="2">
    <source>
        <dbReference type="ARBA" id="ARBA00008163"/>
    </source>
</evidence>
<proteinExistence type="inferred from homology"/>
<evidence type="ECO:0000256" key="3">
    <source>
        <dbReference type="ARBA" id="ARBA00022452"/>
    </source>
</evidence>
<dbReference type="RefSeq" id="WP_380912452.1">
    <property type="nucleotide sequence ID" value="NZ_JBHTLS010000130.1"/>
</dbReference>
<evidence type="ECO:0000313" key="10">
    <source>
        <dbReference type="Proteomes" id="UP001597203"/>
    </source>
</evidence>
<accession>A0ABW3P2S0</accession>
<keyword evidence="10" id="KW-1185">Reference proteome</keyword>
<reference evidence="10" key="1">
    <citation type="journal article" date="2019" name="Int. J. Syst. Evol. Microbiol.">
        <title>The Global Catalogue of Microorganisms (GCM) 10K type strain sequencing project: providing services to taxonomists for standard genome sequencing and annotation.</title>
        <authorList>
            <consortium name="The Broad Institute Genomics Platform"/>
            <consortium name="The Broad Institute Genome Sequencing Center for Infectious Disease"/>
            <person name="Wu L."/>
            <person name="Ma J."/>
        </authorList>
    </citation>
    <scope>NUCLEOTIDE SEQUENCE [LARGE SCALE GENOMIC DNA]</scope>
    <source>
        <strain evidence="10">CCUG 54329</strain>
    </source>
</reference>
<comment type="caution">
    <text evidence="9">The sequence shown here is derived from an EMBL/GenBank/DDBJ whole genome shotgun (WGS) entry which is preliminary data.</text>
</comment>
<dbReference type="SUPFAM" id="SSF56935">
    <property type="entry name" value="Porins"/>
    <property type="match status" value="1"/>
</dbReference>
<feature type="signal peptide" evidence="8">
    <location>
        <begin position="1"/>
        <end position="29"/>
    </location>
</feature>
<protein>
    <submittedName>
        <fullName evidence="9">OmpP1/FadL family transporter</fullName>
    </submittedName>
</protein>
<evidence type="ECO:0000256" key="4">
    <source>
        <dbReference type="ARBA" id="ARBA00022692"/>
    </source>
</evidence>
<keyword evidence="3" id="KW-1134">Transmembrane beta strand</keyword>
<dbReference type="Pfam" id="PF03349">
    <property type="entry name" value="Toluene_X"/>
    <property type="match status" value="1"/>
</dbReference>
<name>A0ABW3P2S0_9SPHN</name>
<dbReference type="PANTHER" id="PTHR35093">
    <property type="entry name" value="OUTER MEMBRANE PROTEIN NMB0088-RELATED"/>
    <property type="match status" value="1"/>
</dbReference>
<dbReference type="EMBL" id="JBHTLS010000130">
    <property type="protein sequence ID" value="MFD1106092.1"/>
    <property type="molecule type" value="Genomic_DNA"/>
</dbReference>
<dbReference type="InterPro" id="IPR005017">
    <property type="entry name" value="OMPP1/FadL/TodX"/>
</dbReference>
<comment type="similarity">
    <text evidence="2">Belongs to the OmpP1/FadL family.</text>
</comment>
<feature type="chain" id="PRO_5045064189" evidence="8">
    <location>
        <begin position="30"/>
        <end position="437"/>
    </location>
</feature>
<dbReference type="PANTHER" id="PTHR35093:SF3">
    <property type="entry name" value="LONG-CHAIN FATTY ACID TRANSPORT PROTEIN"/>
    <property type="match status" value="1"/>
</dbReference>
<evidence type="ECO:0000256" key="6">
    <source>
        <dbReference type="ARBA" id="ARBA00023136"/>
    </source>
</evidence>
<dbReference type="Gene3D" id="2.40.160.60">
    <property type="entry name" value="Outer membrane protein transport protein (OMPP1/FadL/TodX)"/>
    <property type="match status" value="1"/>
</dbReference>
<gene>
    <name evidence="9" type="ORF">ACFQ24_14590</name>
</gene>